<evidence type="ECO:0000313" key="2">
    <source>
        <dbReference type="Proteomes" id="UP000241341"/>
    </source>
</evidence>
<dbReference type="EMBL" id="MG775261">
    <property type="protein sequence ID" value="AUV61938.1"/>
    <property type="molecule type" value="Genomic_DNA"/>
</dbReference>
<name>A0A2K9VI28_9CAUD</name>
<keyword evidence="2" id="KW-1185">Reference proteome</keyword>
<dbReference type="Proteomes" id="UP000241341">
    <property type="component" value="Segment"/>
</dbReference>
<accession>A0A2K9VI28</accession>
<gene>
    <name evidence="1" type="ORF">PsPhPollyC_gp22</name>
</gene>
<evidence type="ECO:0000313" key="1">
    <source>
        <dbReference type="EMBL" id="AUV61938.1"/>
    </source>
</evidence>
<proteinExistence type="predicted"/>
<protein>
    <submittedName>
        <fullName evidence="1">Uncharacterized protein</fullName>
    </submittedName>
</protein>
<sequence length="164" mass="18467">MQVNVNVYRWVDGKVLSEVRDYQSFLSAYGHSVVSMLEHGRAGMLEQGFPVYGLMELLKRLHPIVEAGELVWFVGPTWISLVGQCQDWHSPTKTLAEEVVGPRFNEMDLEDYVNAMASLATQIRATDFQIGTLANPRKQAMLRRLTSLGMTHTTSIVSRRVNNG</sequence>
<organism evidence="1 2">
    <name type="scientific">Pseudomonas phage PollyC</name>
    <dbReference type="NCBI Taxonomy" id="2079290"/>
    <lineage>
        <taxon>Viruses</taxon>
        <taxon>Duplodnaviria</taxon>
        <taxon>Heunggongvirae</taxon>
        <taxon>Uroviricota</taxon>
        <taxon>Caudoviricetes</taxon>
        <taxon>Autographivirales</taxon>
        <taxon>Autonotataviridae</taxon>
        <taxon>Pollyceevirus</taxon>
        <taxon>Pollyceevirus pollyC</taxon>
    </lineage>
</organism>
<reference evidence="1 2" key="1">
    <citation type="submission" date="2018-01" db="EMBL/GenBank/DDBJ databases">
        <title>Pseudomonas phages infecting Pseudomonas sp. isolated from Prunus avium.</title>
        <authorList>
            <person name="Colberg O."/>
            <person name="Byth Carstens A."/>
        </authorList>
    </citation>
    <scope>NUCLEOTIDE SEQUENCE [LARGE SCALE GENOMIC DNA]</scope>
</reference>